<reference evidence="2 3" key="1">
    <citation type="submission" date="2019-05" db="EMBL/GenBank/DDBJ databases">
        <title>Another draft genome of Portunus trituberculatus and its Hox gene families provides insights of decapod evolution.</title>
        <authorList>
            <person name="Jeong J.-H."/>
            <person name="Song I."/>
            <person name="Kim S."/>
            <person name="Choi T."/>
            <person name="Kim D."/>
            <person name="Ryu S."/>
            <person name="Kim W."/>
        </authorList>
    </citation>
    <scope>NUCLEOTIDE SEQUENCE [LARGE SCALE GENOMIC DNA]</scope>
    <source>
        <tissue evidence="2">Muscle</tissue>
    </source>
</reference>
<gene>
    <name evidence="2" type="ORF">E2C01_076011</name>
</gene>
<dbReference type="AlphaFoldDB" id="A0A5B7IIM0"/>
<dbReference type="EMBL" id="VSRR010056859">
    <property type="protein sequence ID" value="MPC81397.1"/>
    <property type="molecule type" value="Genomic_DNA"/>
</dbReference>
<sequence>MKEHKVNILPHFTRLTCESEDRELAGESREEARQLTEGRGPPHSVVDEVHAAVGDVHSSDDQQVEAHAQVTQR</sequence>
<evidence type="ECO:0000313" key="3">
    <source>
        <dbReference type="Proteomes" id="UP000324222"/>
    </source>
</evidence>
<feature type="compositionally biased region" description="Basic and acidic residues" evidence="1">
    <location>
        <begin position="19"/>
        <end position="36"/>
    </location>
</feature>
<protein>
    <submittedName>
        <fullName evidence="2">Uncharacterized protein</fullName>
    </submittedName>
</protein>
<proteinExistence type="predicted"/>
<keyword evidence="3" id="KW-1185">Reference proteome</keyword>
<organism evidence="2 3">
    <name type="scientific">Portunus trituberculatus</name>
    <name type="common">Swimming crab</name>
    <name type="synonym">Neptunus trituberculatus</name>
    <dbReference type="NCBI Taxonomy" id="210409"/>
    <lineage>
        <taxon>Eukaryota</taxon>
        <taxon>Metazoa</taxon>
        <taxon>Ecdysozoa</taxon>
        <taxon>Arthropoda</taxon>
        <taxon>Crustacea</taxon>
        <taxon>Multicrustacea</taxon>
        <taxon>Malacostraca</taxon>
        <taxon>Eumalacostraca</taxon>
        <taxon>Eucarida</taxon>
        <taxon>Decapoda</taxon>
        <taxon>Pleocyemata</taxon>
        <taxon>Brachyura</taxon>
        <taxon>Eubrachyura</taxon>
        <taxon>Portunoidea</taxon>
        <taxon>Portunidae</taxon>
        <taxon>Portuninae</taxon>
        <taxon>Portunus</taxon>
    </lineage>
</organism>
<feature type="region of interest" description="Disordered" evidence="1">
    <location>
        <begin position="19"/>
        <end position="44"/>
    </location>
</feature>
<comment type="caution">
    <text evidence="2">The sequence shown here is derived from an EMBL/GenBank/DDBJ whole genome shotgun (WGS) entry which is preliminary data.</text>
</comment>
<evidence type="ECO:0000256" key="1">
    <source>
        <dbReference type="SAM" id="MobiDB-lite"/>
    </source>
</evidence>
<accession>A0A5B7IIM0</accession>
<evidence type="ECO:0000313" key="2">
    <source>
        <dbReference type="EMBL" id="MPC81397.1"/>
    </source>
</evidence>
<dbReference type="Proteomes" id="UP000324222">
    <property type="component" value="Unassembled WGS sequence"/>
</dbReference>
<name>A0A5B7IIM0_PORTR</name>